<dbReference type="AlphaFoldDB" id="A0A3A4ANA1"/>
<name>A0A3A4ANA1_9ACTN</name>
<evidence type="ECO:0000256" key="1">
    <source>
        <dbReference type="ARBA" id="ARBA00022598"/>
    </source>
</evidence>
<dbReference type="GO" id="GO:0042398">
    <property type="term" value="P:modified amino acid biosynthetic process"/>
    <property type="evidence" value="ECO:0007669"/>
    <property type="project" value="InterPro"/>
</dbReference>
<protein>
    <recommendedName>
        <fullName evidence="5">Putative glutamate--cysteine ligase 2</fullName>
        <ecNumber evidence="5">6.3.2.2</ecNumber>
    </recommendedName>
    <alternativeName>
        <fullName evidence="5">Gamma-glutamylcysteine synthetase 2</fullName>
        <shortName evidence="5">GCS 2</shortName>
        <shortName evidence="5">Gamma-GCS 2</shortName>
    </alternativeName>
</protein>
<evidence type="ECO:0000313" key="7">
    <source>
        <dbReference type="Proteomes" id="UP000265768"/>
    </source>
</evidence>
<evidence type="ECO:0000256" key="3">
    <source>
        <dbReference type="ARBA" id="ARBA00022840"/>
    </source>
</evidence>
<dbReference type="InterPro" id="IPR050141">
    <property type="entry name" value="GCL_type2/YbdK_subfam"/>
</dbReference>
<evidence type="ECO:0000256" key="2">
    <source>
        <dbReference type="ARBA" id="ARBA00022741"/>
    </source>
</evidence>
<keyword evidence="7" id="KW-1185">Reference proteome</keyword>
<dbReference type="Gene3D" id="3.30.590.20">
    <property type="match status" value="1"/>
</dbReference>
<keyword evidence="1 5" id="KW-0436">Ligase</keyword>
<gene>
    <name evidence="6" type="ORF">D5H75_24015</name>
</gene>
<accession>A0A3A4ANA1</accession>
<comment type="caution">
    <text evidence="6">The sequence shown here is derived from an EMBL/GenBank/DDBJ whole genome shotgun (WGS) entry which is preliminary data.</text>
</comment>
<evidence type="ECO:0000256" key="5">
    <source>
        <dbReference type="HAMAP-Rule" id="MF_01609"/>
    </source>
</evidence>
<dbReference type="SUPFAM" id="SSF55931">
    <property type="entry name" value="Glutamine synthetase/guanido kinase"/>
    <property type="match status" value="1"/>
</dbReference>
<dbReference type="GO" id="GO:0005524">
    <property type="term" value="F:ATP binding"/>
    <property type="evidence" value="ECO:0007669"/>
    <property type="project" value="UniProtKB-KW"/>
</dbReference>
<dbReference type="Proteomes" id="UP000265768">
    <property type="component" value="Unassembled WGS sequence"/>
</dbReference>
<proteinExistence type="inferred from homology"/>
<dbReference type="EC" id="6.3.2.2" evidence="5"/>
<reference evidence="6 7" key="1">
    <citation type="submission" date="2018-09" db="EMBL/GenBank/DDBJ databases">
        <title>YIM 75507 draft genome.</title>
        <authorList>
            <person name="Tang S."/>
            <person name="Feng Y."/>
        </authorList>
    </citation>
    <scope>NUCLEOTIDE SEQUENCE [LARGE SCALE GENOMIC DNA]</scope>
    <source>
        <strain evidence="6 7">YIM 75507</strain>
    </source>
</reference>
<dbReference type="OrthoDB" id="9803842at2"/>
<evidence type="ECO:0000313" key="6">
    <source>
        <dbReference type="EMBL" id="RJL30009.1"/>
    </source>
</evidence>
<dbReference type="Pfam" id="PF04107">
    <property type="entry name" value="GCS2"/>
    <property type="match status" value="1"/>
</dbReference>
<sequence length="380" mass="41358">MAGRAGTAAVGVEEEFQVVDLDSRRLAARAALLLDQLPEEAFTQELQRSVVESNTRPCVDLADLGRELTTLRHLVIGAAEGLGLGIAAAGSVPLVDEQAIKISPDPRYERMLDEYQSLTREQLICGTQVHVEVPDRDLAVAVAHRLSPWLAPLLALSCSSPYWRGRDTGYASYRRLVWERWPTAGPVPRFASAEEYDGVVGDLVRSGVITDPGMIYFDVRPSDHVPTVELRICDSCPRVGDIVLIAGLFRALVLREIAAIESGDRRAIRLEMVSAATWRAARSGLEDELVDPVEGVPRPPAEVVGGLVRGLRPYLEETGDWELVSALAAEALARGSSAARQRAAFTRSGRLSDVVDLVLAETRETDWTPAQFPPRPGVIA</sequence>
<comment type="similarity">
    <text evidence="5">Belongs to the glutamate--cysteine ligase type 2 family. YbdK subfamily.</text>
</comment>
<dbReference type="InterPro" id="IPR006336">
    <property type="entry name" value="GCS2"/>
</dbReference>
<dbReference type="GO" id="GO:0004357">
    <property type="term" value="F:glutamate-cysteine ligase activity"/>
    <property type="evidence" value="ECO:0007669"/>
    <property type="project" value="UniProtKB-EC"/>
</dbReference>
<comment type="function">
    <text evidence="5">ATP-dependent carboxylate-amine ligase which exhibits weak glutamate--cysteine ligase activity.</text>
</comment>
<dbReference type="NCBIfam" id="NF010041">
    <property type="entry name" value="PRK13517.1-1"/>
    <property type="match status" value="1"/>
</dbReference>
<dbReference type="InterPro" id="IPR014746">
    <property type="entry name" value="Gln_synth/guanido_kin_cat_dom"/>
</dbReference>
<evidence type="ECO:0000256" key="4">
    <source>
        <dbReference type="ARBA" id="ARBA00048819"/>
    </source>
</evidence>
<dbReference type="PANTHER" id="PTHR36510:SF1">
    <property type="entry name" value="GLUTAMATE--CYSTEINE LIGASE 2-RELATED"/>
    <property type="match status" value="1"/>
</dbReference>
<comment type="catalytic activity">
    <reaction evidence="4 5">
        <text>L-cysteine + L-glutamate + ATP = gamma-L-glutamyl-L-cysteine + ADP + phosphate + H(+)</text>
        <dbReference type="Rhea" id="RHEA:13285"/>
        <dbReference type="ChEBI" id="CHEBI:15378"/>
        <dbReference type="ChEBI" id="CHEBI:29985"/>
        <dbReference type="ChEBI" id="CHEBI:30616"/>
        <dbReference type="ChEBI" id="CHEBI:35235"/>
        <dbReference type="ChEBI" id="CHEBI:43474"/>
        <dbReference type="ChEBI" id="CHEBI:58173"/>
        <dbReference type="ChEBI" id="CHEBI:456216"/>
        <dbReference type="EC" id="6.3.2.2"/>
    </reaction>
</comment>
<dbReference type="HAMAP" id="MF_01609">
    <property type="entry name" value="Glu_cys_ligase_2"/>
    <property type="match status" value="1"/>
</dbReference>
<organism evidence="6 7">
    <name type="scientific">Bailinhaonella thermotolerans</name>
    <dbReference type="NCBI Taxonomy" id="1070861"/>
    <lineage>
        <taxon>Bacteria</taxon>
        <taxon>Bacillati</taxon>
        <taxon>Actinomycetota</taxon>
        <taxon>Actinomycetes</taxon>
        <taxon>Streptosporangiales</taxon>
        <taxon>Streptosporangiaceae</taxon>
        <taxon>Bailinhaonella</taxon>
    </lineage>
</organism>
<dbReference type="EMBL" id="QZEY01000010">
    <property type="protein sequence ID" value="RJL30009.1"/>
    <property type="molecule type" value="Genomic_DNA"/>
</dbReference>
<keyword evidence="3 5" id="KW-0067">ATP-binding</keyword>
<dbReference type="NCBIfam" id="TIGR02050">
    <property type="entry name" value="gshA_cyan_rel"/>
    <property type="match status" value="1"/>
</dbReference>
<dbReference type="InterPro" id="IPR011793">
    <property type="entry name" value="YbdK"/>
</dbReference>
<dbReference type="PANTHER" id="PTHR36510">
    <property type="entry name" value="GLUTAMATE--CYSTEINE LIGASE 2-RELATED"/>
    <property type="match status" value="1"/>
</dbReference>
<keyword evidence="2 5" id="KW-0547">Nucleotide-binding</keyword>